<sequence length="517" mass="58286">MKILDRYLLKTFLITFTSVFVILFFIFILQTVWLFIAELAGKDLDLILIVKFLLYSMPTVIPLVLPLSILLASIMTFGDLSENYEFAAMKSSGVSLQRAMKSLIVFIFVLSIAAFAFANNVIPYAQYKFINFRKNIAQVKPAMAIAEGQFSDVGNYNIKVEKKSGENGNLLQGVTIHKKSLGGNSSNAVIKAKNGELLSSEDSNILQLVLFEGFQYEDVVPKKYEDRKKLPFTKTSFKKYIMNLDLSQLNKVDVDDEKVANTNTMLNINELRYTLDSLSTNYDNDLISFTENIHLRTGITNHQSQKKTIPPYRQALNKPIEPPISKTIIEKVDTTKATSTKDSTKAVIKNKIARNDNLLSTYNDNDKAKFLEIARNNTTNTISTVIGTKDELFNKQKTINEHWIAFHDKFVIAYACILMFFIGAPLGAIIRKGGLGLPIVFAVLIFITFHFINTFGKKIAQENEITPFLGAWMASMILTPLAILLTYRATNDIGLINLDVILAPFQKLFKKKKSQQK</sequence>
<evidence type="ECO:0000313" key="7">
    <source>
        <dbReference type="EMBL" id="MDR6968144.1"/>
    </source>
</evidence>
<dbReference type="InterPro" id="IPR005495">
    <property type="entry name" value="LptG/LptF_permease"/>
</dbReference>
<keyword evidence="5 6" id="KW-0472">Membrane</keyword>
<evidence type="ECO:0000256" key="2">
    <source>
        <dbReference type="ARBA" id="ARBA00022475"/>
    </source>
</evidence>
<feature type="transmembrane region" description="Helical" evidence="6">
    <location>
        <begin position="468"/>
        <end position="487"/>
    </location>
</feature>
<dbReference type="PANTHER" id="PTHR33529:SF6">
    <property type="entry name" value="YJGP_YJGQ FAMILY PERMEASE"/>
    <property type="match status" value="1"/>
</dbReference>
<evidence type="ECO:0000256" key="3">
    <source>
        <dbReference type="ARBA" id="ARBA00022692"/>
    </source>
</evidence>
<dbReference type="Proteomes" id="UP001255185">
    <property type="component" value="Unassembled WGS sequence"/>
</dbReference>
<feature type="transmembrane region" description="Helical" evidence="6">
    <location>
        <begin position="48"/>
        <end position="74"/>
    </location>
</feature>
<evidence type="ECO:0000313" key="8">
    <source>
        <dbReference type="Proteomes" id="UP001255185"/>
    </source>
</evidence>
<dbReference type="EMBL" id="JAVDVI010000008">
    <property type="protein sequence ID" value="MDR6968144.1"/>
    <property type="molecule type" value="Genomic_DNA"/>
</dbReference>
<protein>
    <submittedName>
        <fullName evidence="7">Lipopolysaccharide export system permease protein</fullName>
    </submittedName>
</protein>
<dbReference type="Pfam" id="PF03739">
    <property type="entry name" value="LptF_LptG"/>
    <property type="match status" value="1"/>
</dbReference>
<keyword evidence="3 6" id="KW-0812">Transmembrane</keyword>
<keyword evidence="8" id="KW-1185">Reference proteome</keyword>
<evidence type="ECO:0000256" key="1">
    <source>
        <dbReference type="ARBA" id="ARBA00004651"/>
    </source>
</evidence>
<comment type="caution">
    <text evidence="7">The sequence shown here is derived from an EMBL/GenBank/DDBJ whole genome shotgun (WGS) entry which is preliminary data.</text>
</comment>
<accession>A0ABU1TQB2</accession>
<reference evidence="7 8" key="1">
    <citation type="submission" date="2023-07" db="EMBL/GenBank/DDBJ databases">
        <title>Sorghum-associated microbial communities from plants grown in Nebraska, USA.</title>
        <authorList>
            <person name="Schachtman D."/>
        </authorList>
    </citation>
    <scope>NUCLEOTIDE SEQUENCE [LARGE SCALE GENOMIC DNA]</scope>
    <source>
        <strain evidence="7 8">3773</strain>
    </source>
</reference>
<dbReference type="RefSeq" id="WP_310026599.1">
    <property type="nucleotide sequence ID" value="NZ_JAVDVI010000008.1"/>
</dbReference>
<feature type="transmembrane region" description="Helical" evidence="6">
    <location>
        <begin position="411"/>
        <end position="430"/>
    </location>
</feature>
<keyword evidence="2" id="KW-1003">Cell membrane</keyword>
<gene>
    <name evidence="7" type="ORF">J2X31_002159</name>
</gene>
<proteinExistence type="predicted"/>
<organism evidence="7 8">
    <name type="scientific">Flavobacterium arsenatis</name>
    <dbReference type="NCBI Taxonomy" id="1484332"/>
    <lineage>
        <taxon>Bacteria</taxon>
        <taxon>Pseudomonadati</taxon>
        <taxon>Bacteroidota</taxon>
        <taxon>Flavobacteriia</taxon>
        <taxon>Flavobacteriales</taxon>
        <taxon>Flavobacteriaceae</taxon>
        <taxon>Flavobacterium</taxon>
    </lineage>
</organism>
<feature type="transmembrane region" description="Helical" evidence="6">
    <location>
        <begin position="103"/>
        <end position="125"/>
    </location>
</feature>
<evidence type="ECO:0000256" key="5">
    <source>
        <dbReference type="ARBA" id="ARBA00023136"/>
    </source>
</evidence>
<dbReference type="PANTHER" id="PTHR33529">
    <property type="entry name" value="SLR0882 PROTEIN-RELATED"/>
    <property type="match status" value="1"/>
</dbReference>
<feature type="transmembrane region" description="Helical" evidence="6">
    <location>
        <begin position="12"/>
        <end position="36"/>
    </location>
</feature>
<evidence type="ECO:0000256" key="4">
    <source>
        <dbReference type="ARBA" id="ARBA00022989"/>
    </source>
</evidence>
<evidence type="ECO:0000256" key="6">
    <source>
        <dbReference type="SAM" id="Phobius"/>
    </source>
</evidence>
<keyword evidence="4 6" id="KW-1133">Transmembrane helix</keyword>
<comment type="subcellular location">
    <subcellularLocation>
        <location evidence="1">Cell membrane</location>
        <topology evidence="1">Multi-pass membrane protein</topology>
    </subcellularLocation>
</comment>
<feature type="transmembrane region" description="Helical" evidence="6">
    <location>
        <begin position="436"/>
        <end position="456"/>
    </location>
</feature>
<name>A0ABU1TQB2_9FLAO</name>